<evidence type="ECO:0000256" key="4">
    <source>
        <dbReference type="ARBA" id="ARBA00022840"/>
    </source>
</evidence>
<dbReference type="InterPro" id="IPR003593">
    <property type="entry name" value="AAA+_ATPase"/>
</dbReference>
<dbReference type="PROSITE" id="PS00211">
    <property type="entry name" value="ABC_TRANSPORTER_1"/>
    <property type="match status" value="1"/>
</dbReference>
<dbReference type="Gene3D" id="3.40.50.300">
    <property type="entry name" value="P-loop containing nucleotide triphosphate hydrolases"/>
    <property type="match status" value="1"/>
</dbReference>
<dbReference type="SMART" id="SM00382">
    <property type="entry name" value="AAA"/>
    <property type="match status" value="1"/>
</dbReference>
<feature type="region of interest" description="Disordered" evidence="5">
    <location>
        <begin position="1"/>
        <end position="25"/>
    </location>
</feature>
<dbReference type="SUPFAM" id="SSF52540">
    <property type="entry name" value="P-loop containing nucleoside triphosphate hydrolases"/>
    <property type="match status" value="1"/>
</dbReference>
<evidence type="ECO:0000259" key="6">
    <source>
        <dbReference type="PROSITE" id="PS50893"/>
    </source>
</evidence>
<evidence type="ECO:0000256" key="2">
    <source>
        <dbReference type="ARBA" id="ARBA00022448"/>
    </source>
</evidence>
<dbReference type="GO" id="GO:0005524">
    <property type="term" value="F:ATP binding"/>
    <property type="evidence" value="ECO:0007669"/>
    <property type="project" value="UniProtKB-KW"/>
</dbReference>
<comment type="similarity">
    <text evidence="1">Belongs to the ABC transporter superfamily.</text>
</comment>
<reference evidence="7" key="1">
    <citation type="journal article" date="2023" name="Int. J. Syst. Evol. Microbiol.">
        <title>Sinisalibacter aestuarii sp. nov., isolated from estuarine sediment of the Arakawa River.</title>
        <authorList>
            <person name="Arafat S.T."/>
            <person name="Hirano S."/>
            <person name="Sato A."/>
            <person name="Takeuchi K."/>
            <person name="Yasuda T."/>
            <person name="Terahara T."/>
            <person name="Hamada M."/>
            <person name="Kobayashi T."/>
        </authorList>
    </citation>
    <scope>NUCLEOTIDE SEQUENCE</scope>
    <source>
        <strain evidence="7">B-399</strain>
    </source>
</reference>
<dbReference type="PROSITE" id="PS50893">
    <property type="entry name" value="ABC_TRANSPORTER_2"/>
    <property type="match status" value="1"/>
</dbReference>
<evidence type="ECO:0000256" key="1">
    <source>
        <dbReference type="ARBA" id="ARBA00005417"/>
    </source>
</evidence>
<keyword evidence="3" id="KW-0547">Nucleotide-binding</keyword>
<evidence type="ECO:0000313" key="7">
    <source>
        <dbReference type="EMBL" id="GKY89630.1"/>
    </source>
</evidence>
<dbReference type="InterPro" id="IPR027417">
    <property type="entry name" value="P-loop_NTPase"/>
</dbReference>
<name>A0ABQ5LXB4_9RHOB</name>
<dbReference type="Pfam" id="PF00005">
    <property type="entry name" value="ABC_tran"/>
    <property type="match status" value="1"/>
</dbReference>
<evidence type="ECO:0000256" key="5">
    <source>
        <dbReference type="SAM" id="MobiDB-lite"/>
    </source>
</evidence>
<evidence type="ECO:0000256" key="3">
    <source>
        <dbReference type="ARBA" id="ARBA00022741"/>
    </source>
</evidence>
<dbReference type="InterPro" id="IPR003439">
    <property type="entry name" value="ABC_transporter-like_ATP-bd"/>
</dbReference>
<accession>A0ABQ5LXB4</accession>
<proteinExistence type="inferred from homology"/>
<dbReference type="InterPro" id="IPR017871">
    <property type="entry name" value="ABC_transporter-like_CS"/>
</dbReference>
<dbReference type="EMBL" id="BROH01000013">
    <property type="protein sequence ID" value="GKY89630.1"/>
    <property type="molecule type" value="Genomic_DNA"/>
</dbReference>
<organism evidence="7 8">
    <name type="scientific">Sinisalibacter aestuarii</name>
    <dbReference type="NCBI Taxonomy" id="2949426"/>
    <lineage>
        <taxon>Bacteria</taxon>
        <taxon>Pseudomonadati</taxon>
        <taxon>Pseudomonadota</taxon>
        <taxon>Alphaproteobacteria</taxon>
        <taxon>Rhodobacterales</taxon>
        <taxon>Roseobacteraceae</taxon>
        <taxon>Sinisalibacter</taxon>
    </lineage>
</organism>
<dbReference type="PANTHER" id="PTHR42788">
    <property type="entry name" value="TAURINE IMPORT ATP-BINDING PROTEIN-RELATED"/>
    <property type="match status" value="1"/>
</dbReference>
<comment type="caution">
    <text evidence="7">The sequence shown here is derived from an EMBL/GenBank/DDBJ whole genome shotgun (WGS) entry which is preliminary data.</text>
</comment>
<protein>
    <submittedName>
        <fullName evidence="7">ABC transporter ATP-binding protein</fullName>
    </submittedName>
</protein>
<gene>
    <name evidence="7" type="ORF">STA1M1_34990</name>
</gene>
<keyword evidence="2" id="KW-0813">Transport</keyword>
<sequence>MISVSDQQMEGAGTMPAPGSPPPAVSIRNLDRTFTRDGNTIQALSGVSLDVAPGEFVVLLGPSGCGKSTLLNIIAGLLPPTSGTIEVASHAVTGVPDEIGMMFQKPVLLPWRTVRDNIVLPIEMSKGRRAAKAAQGRVDELLDLVGLKSFGDQMPNELSGGMQQRAAICRMLINEPDILLLDEPFGALDEFTREHMNMQMLDLTHRLGRTAILVTHSISEAVFLADRIAVMCARPGRIMGIVDVDLPKDRTPDIATSPEFQHHVEAARDMLKRGHAMEMT</sequence>
<evidence type="ECO:0000313" key="8">
    <source>
        <dbReference type="Proteomes" id="UP001144205"/>
    </source>
</evidence>
<dbReference type="InterPro" id="IPR050166">
    <property type="entry name" value="ABC_transporter_ATP-bind"/>
</dbReference>
<dbReference type="Proteomes" id="UP001144205">
    <property type="component" value="Unassembled WGS sequence"/>
</dbReference>
<dbReference type="PANTHER" id="PTHR42788:SF13">
    <property type="entry name" value="ALIPHATIC SULFONATES IMPORT ATP-BINDING PROTEIN SSUB"/>
    <property type="match status" value="1"/>
</dbReference>
<keyword evidence="8" id="KW-1185">Reference proteome</keyword>
<keyword evidence="4 7" id="KW-0067">ATP-binding</keyword>
<feature type="domain" description="ABC transporter" evidence="6">
    <location>
        <begin position="27"/>
        <end position="258"/>
    </location>
</feature>
<dbReference type="CDD" id="cd03293">
    <property type="entry name" value="ABC_NrtD_SsuB_transporters"/>
    <property type="match status" value="1"/>
</dbReference>